<dbReference type="AlphaFoldDB" id="A0ABD5QBJ9"/>
<proteinExistence type="predicted"/>
<organism evidence="2 3">
    <name type="scientific">Saliphagus infecundisoli</name>
    <dbReference type="NCBI Taxonomy" id="1849069"/>
    <lineage>
        <taxon>Archaea</taxon>
        <taxon>Methanobacteriati</taxon>
        <taxon>Methanobacteriota</taxon>
        <taxon>Stenosarchaea group</taxon>
        <taxon>Halobacteria</taxon>
        <taxon>Halobacteriales</taxon>
        <taxon>Natrialbaceae</taxon>
        <taxon>Saliphagus</taxon>
    </lineage>
</organism>
<dbReference type="EMBL" id="JBHSJG010000004">
    <property type="protein sequence ID" value="MFC4986377.1"/>
    <property type="molecule type" value="Genomic_DNA"/>
</dbReference>
<dbReference type="RefSeq" id="WP_224828904.1">
    <property type="nucleotide sequence ID" value="NZ_JAIVEF010000012.1"/>
</dbReference>
<dbReference type="InterPro" id="IPR055768">
    <property type="entry name" value="DUF7344"/>
</dbReference>
<evidence type="ECO:0000313" key="2">
    <source>
        <dbReference type="EMBL" id="MFC4986377.1"/>
    </source>
</evidence>
<comment type="caution">
    <text evidence="2">The sequence shown here is derived from an EMBL/GenBank/DDBJ whole genome shotgun (WGS) entry which is preliminary data.</text>
</comment>
<dbReference type="Pfam" id="PF24035">
    <property type="entry name" value="DUF7344"/>
    <property type="match status" value="1"/>
</dbReference>
<evidence type="ECO:0000313" key="3">
    <source>
        <dbReference type="Proteomes" id="UP001595925"/>
    </source>
</evidence>
<reference evidence="2 3" key="1">
    <citation type="journal article" date="2019" name="Int. J. Syst. Evol. Microbiol.">
        <title>The Global Catalogue of Microorganisms (GCM) 10K type strain sequencing project: providing services to taxonomists for standard genome sequencing and annotation.</title>
        <authorList>
            <consortium name="The Broad Institute Genomics Platform"/>
            <consortium name="The Broad Institute Genome Sequencing Center for Infectious Disease"/>
            <person name="Wu L."/>
            <person name="Ma J."/>
        </authorList>
    </citation>
    <scope>NUCLEOTIDE SEQUENCE [LARGE SCALE GENOMIC DNA]</scope>
    <source>
        <strain evidence="2 3">CGMCC 1.15824</strain>
    </source>
</reference>
<evidence type="ECO:0000259" key="1">
    <source>
        <dbReference type="Pfam" id="PF24035"/>
    </source>
</evidence>
<dbReference type="Proteomes" id="UP001595925">
    <property type="component" value="Unassembled WGS sequence"/>
</dbReference>
<gene>
    <name evidence="2" type="ORF">ACFPFO_01015</name>
</gene>
<accession>A0ABD5QBJ9</accession>
<feature type="domain" description="DUF7344" evidence="1">
    <location>
        <begin position="5"/>
        <end position="71"/>
    </location>
</feature>
<name>A0ABD5QBJ9_9EURY</name>
<protein>
    <recommendedName>
        <fullName evidence="1">DUF7344 domain-containing protein</fullName>
    </recommendedName>
</protein>
<sequence length="75" mass="8701">MEFVYEALAHPRRRYVCYSLLSSSRWTLTELATKLVAWERDIPEGDVTESSRDDMYLSLYHAHIPKLAELASVLV</sequence>
<keyword evidence="3" id="KW-1185">Reference proteome</keyword>